<dbReference type="SUPFAM" id="SSF56219">
    <property type="entry name" value="DNase I-like"/>
    <property type="match status" value="1"/>
</dbReference>
<evidence type="ECO:0000313" key="3">
    <source>
        <dbReference type="Proteomes" id="UP001154282"/>
    </source>
</evidence>
<feature type="domain" description="Endonuclease/exonuclease/phosphatase" evidence="1">
    <location>
        <begin position="85"/>
        <end position="373"/>
    </location>
</feature>
<dbReference type="AlphaFoldDB" id="A0AAV0PMX2"/>
<dbReference type="Gene3D" id="3.60.10.10">
    <property type="entry name" value="Endonuclease/exonuclease/phosphatase"/>
    <property type="match status" value="1"/>
</dbReference>
<evidence type="ECO:0000259" key="1">
    <source>
        <dbReference type="Pfam" id="PF03372"/>
    </source>
</evidence>
<dbReference type="PROSITE" id="PS51257">
    <property type="entry name" value="PROKAR_LIPOPROTEIN"/>
    <property type="match status" value="1"/>
</dbReference>
<organism evidence="2 3">
    <name type="scientific">Linum tenue</name>
    <dbReference type="NCBI Taxonomy" id="586396"/>
    <lineage>
        <taxon>Eukaryota</taxon>
        <taxon>Viridiplantae</taxon>
        <taxon>Streptophyta</taxon>
        <taxon>Embryophyta</taxon>
        <taxon>Tracheophyta</taxon>
        <taxon>Spermatophyta</taxon>
        <taxon>Magnoliopsida</taxon>
        <taxon>eudicotyledons</taxon>
        <taxon>Gunneridae</taxon>
        <taxon>Pentapetalae</taxon>
        <taxon>rosids</taxon>
        <taxon>fabids</taxon>
        <taxon>Malpighiales</taxon>
        <taxon>Linaceae</taxon>
        <taxon>Linum</taxon>
    </lineage>
</organism>
<gene>
    <name evidence="2" type="ORF">LITE_LOCUS39187</name>
</gene>
<dbReference type="PANTHER" id="PTHR12121:SF82">
    <property type="entry name" value="CARBON CATABOLITE REPRESSOR PROTEIN 4 HOMOLOG 3"/>
    <property type="match status" value="1"/>
</dbReference>
<keyword evidence="3" id="KW-1185">Reference proteome</keyword>
<reference evidence="2" key="1">
    <citation type="submission" date="2022-08" db="EMBL/GenBank/DDBJ databases">
        <authorList>
            <person name="Gutierrez-Valencia J."/>
        </authorList>
    </citation>
    <scope>NUCLEOTIDE SEQUENCE</scope>
</reference>
<dbReference type="Pfam" id="PF03372">
    <property type="entry name" value="Exo_endo_phos"/>
    <property type="match status" value="1"/>
</dbReference>
<protein>
    <recommendedName>
        <fullName evidence="1">Endonuclease/exonuclease/phosphatase domain-containing protein</fullName>
    </recommendedName>
</protein>
<comment type="caution">
    <text evidence="2">The sequence shown here is derived from an EMBL/GenBank/DDBJ whole genome shotgun (WGS) entry which is preliminary data.</text>
</comment>
<proteinExistence type="predicted"/>
<dbReference type="GO" id="GO:0000175">
    <property type="term" value="F:3'-5'-RNA exonuclease activity"/>
    <property type="evidence" value="ECO:0007669"/>
    <property type="project" value="TreeGrafter"/>
</dbReference>
<sequence length="393" mass="44260">MYSCGRGLPSWPSQPLIQPGFPNPQAFFCACKSTVNSPEQTTSSLQTRSDGRRWSERQCYNPLGRLWIEADHRPISSSQGRITVVSYNILGDRNAFNHRDLYLEVPSAYLNWDYRRRLICEELTGYDCDVICLQEVDRYVDLLKVMQKAGYEGSYKRCTGDKVDGCAVFWKADKQTSEAESRRIVIGNIHVIYRPSRGDVKLGQIRFLSSRAQYLSEKWGNVPVILTGDFNSTPQLNVKLHDRKNLSGQRNFHPTEVFGAKREAGSPFVLIDRFLESSWTAEEVEAATGHSNRDFAKHPLKLCSSYATVHGSKTTRDLSGEPLATSFHSKFVGTVDYLWHSSGIQATGVLDTLPLDFLKRIGSLPCKKLGSDHLALVSEFAFTEVTKEAIETD</sequence>
<name>A0AAV0PMX2_9ROSI</name>
<dbReference type="EMBL" id="CAMGYJ010000009">
    <property type="protein sequence ID" value="CAI0472190.1"/>
    <property type="molecule type" value="Genomic_DNA"/>
</dbReference>
<accession>A0AAV0PMX2</accession>
<dbReference type="InterPro" id="IPR050410">
    <property type="entry name" value="CCR4/nocturin_mRNA_transcr"/>
</dbReference>
<evidence type="ECO:0000313" key="2">
    <source>
        <dbReference type="EMBL" id="CAI0472190.1"/>
    </source>
</evidence>
<dbReference type="PANTHER" id="PTHR12121">
    <property type="entry name" value="CARBON CATABOLITE REPRESSOR PROTEIN 4"/>
    <property type="match status" value="1"/>
</dbReference>
<dbReference type="InterPro" id="IPR005135">
    <property type="entry name" value="Endo/exonuclease/phosphatase"/>
</dbReference>
<dbReference type="Proteomes" id="UP001154282">
    <property type="component" value="Unassembled WGS sequence"/>
</dbReference>
<dbReference type="InterPro" id="IPR036691">
    <property type="entry name" value="Endo/exonu/phosph_ase_sf"/>
</dbReference>